<dbReference type="AlphaFoldDB" id="A0A9P7ARQ7"/>
<evidence type="ECO:0000313" key="4">
    <source>
        <dbReference type="EMBL" id="KAG1794016.1"/>
    </source>
</evidence>
<feature type="non-terminal residue" evidence="4">
    <location>
        <position position="1"/>
    </location>
</feature>
<keyword evidence="2" id="KW-0472">Membrane</keyword>
<gene>
    <name evidence="4" type="ORF">BJ212DRAFT_1218380</name>
</gene>
<comment type="caution">
    <text evidence="4">The sequence shown here is derived from an EMBL/GenBank/DDBJ whole genome shotgun (WGS) entry which is preliminary data.</text>
</comment>
<sequence>GAQYNSCEHQPHPKCLQGTQVDLLKHIHGFLDNTENNKLIWLHGTAGIGKSAIAFTVAEKMRGLKMTKETNVKKQLAGTFFFLCKHTKHCTAGYFFATLIYQLATNFPSIQQGVNRAIHNNPTLLDPDTPLCNQMEAFFLQPLRKL</sequence>
<evidence type="ECO:0000313" key="5">
    <source>
        <dbReference type="Proteomes" id="UP000807769"/>
    </source>
</evidence>
<accession>A0A9P7ARQ7</accession>
<organism evidence="4 5">
    <name type="scientific">Suillus subaureus</name>
    <dbReference type="NCBI Taxonomy" id="48587"/>
    <lineage>
        <taxon>Eukaryota</taxon>
        <taxon>Fungi</taxon>
        <taxon>Dikarya</taxon>
        <taxon>Basidiomycota</taxon>
        <taxon>Agaricomycotina</taxon>
        <taxon>Agaricomycetes</taxon>
        <taxon>Agaricomycetidae</taxon>
        <taxon>Boletales</taxon>
        <taxon>Suillineae</taxon>
        <taxon>Suillaceae</taxon>
        <taxon>Suillus</taxon>
    </lineage>
</organism>
<dbReference type="InterPro" id="IPR056884">
    <property type="entry name" value="NPHP3-like_N"/>
</dbReference>
<reference evidence="4" key="1">
    <citation type="journal article" date="2020" name="New Phytol.">
        <title>Comparative genomics reveals dynamic genome evolution in host specialist ectomycorrhizal fungi.</title>
        <authorList>
            <person name="Lofgren L.A."/>
            <person name="Nguyen N.H."/>
            <person name="Vilgalys R."/>
            <person name="Ruytinx J."/>
            <person name="Liao H.L."/>
            <person name="Branco S."/>
            <person name="Kuo A."/>
            <person name="LaButti K."/>
            <person name="Lipzen A."/>
            <person name="Andreopoulos W."/>
            <person name="Pangilinan J."/>
            <person name="Riley R."/>
            <person name="Hundley H."/>
            <person name="Na H."/>
            <person name="Barry K."/>
            <person name="Grigoriev I.V."/>
            <person name="Stajich J.E."/>
            <person name="Kennedy P.G."/>
        </authorList>
    </citation>
    <scope>NUCLEOTIDE SEQUENCE</scope>
    <source>
        <strain evidence="4">MN1</strain>
    </source>
</reference>
<dbReference type="OrthoDB" id="674604at2759"/>
<name>A0A9P7ARQ7_9AGAM</name>
<dbReference type="RefSeq" id="XP_041185065.1">
    <property type="nucleotide sequence ID" value="XM_041329334.1"/>
</dbReference>
<dbReference type="GeneID" id="64623351"/>
<dbReference type="Gene3D" id="3.40.50.300">
    <property type="entry name" value="P-loop containing nucleotide triphosphate hydrolases"/>
    <property type="match status" value="1"/>
</dbReference>
<evidence type="ECO:0000259" key="3">
    <source>
        <dbReference type="Pfam" id="PF24883"/>
    </source>
</evidence>
<evidence type="ECO:0000256" key="1">
    <source>
        <dbReference type="ARBA" id="ARBA00022737"/>
    </source>
</evidence>
<keyword evidence="1" id="KW-0677">Repeat</keyword>
<keyword evidence="2" id="KW-1133">Transmembrane helix</keyword>
<evidence type="ECO:0000256" key="2">
    <source>
        <dbReference type="SAM" id="Phobius"/>
    </source>
</evidence>
<proteinExistence type="predicted"/>
<feature type="domain" description="Nephrocystin 3-like N-terminal" evidence="3">
    <location>
        <begin position="27"/>
        <end position="128"/>
    </location>
</feature>
<keyword evidence="2" id="KW-0812">Transmembrane</keyword>
<dbReference type="EMBL" id="JABBWG010000405">
    <property type="protein sequence ID" value="KAG1794016.1"/>
    <property type="molecule type" value="Genomic_DNA"/>
</dbReference>
<dbReference type="Proteomes" id="UP000807769">
    <property type="component" value="Unassembled WGS sequence"/>
</dbReference>
<dbReference type="InterPro" id="IPR027417">
    <property type="entry name" value="P-loop_NTPase"/>
</dbReference>
<protein>
    <recommendedName>
        <fullName evidence="3">Nephrocystin 3-like N-terminal domain-containing protein</fullName>
    </recommendedName>
</protein>
<keyword evidence="5" id="KW-1185">Reference proteome</keyword>
<dbReference type="SUPFAM" id="SSF52540">
    <property type="entry name" value="P-loop containing nucleoside triphosphate hydrolases"/>
    <property type="match status" value="1"/>
</dbReference>
<feature type="transmembrane region" description="Helical" evidence="2">
    <location>
        <begin position="39"/>
        <end position="58"/>
    </location>
</feature>
<feature type="non-terminal residue" evidence="4">
    <location>
        <position position="146"/>
    </location>
</feature>
<dbReference type="Pfam" id="PF24883">
    <property type="entry name" value="NPHP3_N"/>
    <property type="match status" value="1"/>
</dbReference>